<evidence type="ECO:0000313" key="3">
    <source>
        <dbReference type="EMBL" id="KAK1852473.1"/>
    </source>
</evidence>
<gene>
    <name evidence="3" type="ORF">CCHR01_04918</name>
</gene>
<comment type="caution">
    <text evidence="3">The sequence shown here is derived from an EMBL/GenBank/DDBJ whole genome shotgun (WGS) entry which is preliminary data.</text>
</comment>
<accession>A0AAD9APZ3</accession>
<proteinExistence type="predicted"/>
<organism evidence="3 4">
    <name type="scientific">Colletotrichum chrysophilum</name>
    <dbReference type="NCBI Taxonomy" id="1836956"/>
    <lineage>
        <taxon>Eukaryota</taxon>
        <taxon>Fungi</taxon>
        <taxon>Dikarya</taxon>
        <taxon>Ascomycota</taxon>
        <taxon>Pezizomycotina</taxon>
        <taxon>Sordariomycetes</taxon>
        <taxon>Hypocreomycetidae</taxon>
        <taxon>Glomerellales</taxon>
        <taxon>Glomerellaceae</taxon>
        <taxon>Colletotrichum</taxon>
        <taxon>Colletotrichum gloeosporioides species complex</taxon>
    </lineage>
</organism>
<feature type="transmembrane region" description="Helical" evidence="2">
    <location>
        <begin position="152"/>
        <end position="172"/>
    </location>
</feature>
<keyword evidence="4" id="KW-1185">Reference proteome</keyword>
<dbReference type="EMBL" id="JAQOWY010000074">
    <property type="protein sequence ID" value="KAK1852473.1"/>
    <property type="molecule type" value="Genomic_DNA"/>
</dbReference>
<keyword evidence="2" id="KW-0812">Transmembrane</keyword>
<evidence type="ECO:0000256" key="1">
    <source>
        <dbReference type="SAM" id="MobiDB-lite"/>
    </source>
</evidence>
<feature type="transmembrane region" description="Helical" evidence="2">
    <location>
        <begin position="118"/>
        <end position="140"/>
    </location>
</feature>
<dbReference type="Proteomes" id="UP001243330">
    <property type="component" value="Unassembled WGS sequence"/>
</dbReference>
<evidence type="ECO:0000256" key="2">
    <source>
        <dbReference type="SAM" id="Phobius"/>
    </source>
</evidence>
<keyword evidence="2" id="KW-1133">Transmembrane helix</keyword>
<sequence>MHRGSVTPGCCSPRARITTKEGKKTLSRARRVSFSSGPKADIGSQRLHQSHLGREQWPKRVPLLCSPPTHRSPEHFPATISARLPSRSRSLFALSLEIPGLRFQLQPAILFPSSAPRLLLLINVPVSSKWFAVNCLLLVANFPSSNSNKTTALLIFLVSCRGFAIVSVSFLVPAVSAPAPDTLHASSKQQQHPAASQQLRKPVILLHRFPSFPSAATRNQTTTRYPAVQ</sequence>
<protein>
    <submittedName>
        <fullName evidence="3">Uncharacterized protein</fullName>
    </submittedName>
</protein>
<reference evidence="3" key="1">
    <citation type="submission" date="2023-01" db="EMBL/GenBank/DDBJ databases">
        <title>Colletotrichum chrysophilum M932 genome sequence.</title>
        <authorList>
            <person name="Baroncelli R."/>
        </authorList>
    </citation>
    <scope>NUCLEOTIDE SEQUENCE</scope>
    <source>
        <strain evidence="3">M932</strain>
    </source>
</reference>
<feature type="region of interest" description="Disordered" evidence="1">
    <location>
        <begin position="1"/>
        <end position="45"/>
    </location>
</feature>
<evidence type="ECO:0000313" key="4">
    <source>
        <dbReference type="Proteomes" id="UP001243330"/>
    </source>
</evidence>
<keyword evidence="2" id="KW-0472">Membrane</keyword>
<name>A0AAD9APZ3_9PEZI</name>
<dbReference type="AlphaFoldDB" id="A0AAD9APZ3"/>